<dbReference type="EMBL" id="ACUZ02000003">
    <property type="protein sequence ID" value="EFB33524.1"/>
    <property type="molecule type" value="Genomic_DNA"/>
</dbReference>
<name>D1QMZ8_9BACT</name>
<dbReference type="HOGENOM" id="CLU_3220213_0_0_10"/>
<evidence type="ECO:0000313" key="2">
    <source>
        <dbReference type="Proteomes" id="UP000004079"/>
    </source>
</evidence>
<proteinExistence type="predicted"/>
<gene>
    <name evidence="1" type="ORF">HMPREF0971_00287</name>
</gene>
<evidence type="ECO:0000313" key="1">
    <source>
        <dbReference type="EMBL" id="EFB33524.1"/>
    </source>
</evidence>
<dbReference type="AlphaFoldDB" id="D1QMZ8"/>
<comment type="caution">
    <text evidence="1">The sequence shown here is derived from an EMBL/GenBank/DDBJ whole genome shotgun (WGS) entry which is preliminary data.</text>
</comment>
<organism evidence="1 2">
    <name type="scientific">Segatella oris F0302</name>
    <dbReference type="NCBI Taxonomy" id="649760"/>
    <lineage>
        <taxon>Bacteria</taxon>
        <taxon>Pseudomonadati</taxon>
        <taxon>Bacteroidota</taxon>
        <taxon>Bacteroidia</taxon>
        <taxon>Bacteroidales</taxon>
        <taxon>Prevotellaceae</taxon>
        <taxon>Segatella</taxon>
    </lineage>
</organism>
<protein>
    <submittedName>
        <fullName evidence="1">Uncharacterized protein</fullName>
    </submittedName>
</protein>
<sequence>MSESLVYMIVKNLVWYSLYAMPMKQQSIEGLLLFQPVFFFSLML</sequence>
<dbReference type="Proteomes" id="UP000004079">
    <property type="component" value="Unassembled WGS sequence"/>
</dbReference>
<dbReference type="STRING" id="649760.HMPREF0971_00287"/>
<accession>D1QMZ8</accession>
<reference evidence="1 2" key="1">
    <citation type="submission" date="2009-11" db="EMBL/GenBank/DDBJ databases">
        <authorList>
            <person name="Weinstock G."/>
            <person name="Sodergren E."/>
            <person name="Clifton S."/>
            <person name="Fulton L."/>
            <person name="Fulton B."/>
            <person name="Courtney L."/>
            <person name="Fronick C."/>
            <person name="Harrison M."/>
            <person name="Strong C."/>
            <person name="Farmer C."/>
            <person name="Delahaunty K."/>
            <person name="Markovic C."/>
            <person name="Hall O."/>
            <person name="Minx P."/>
            <person name="Tomlinson C."/>
            <person name="Mitreva M."/>
            <person name="Nelson J."/>
            <person name="Hou S."/>
            <person name="Wollam A."/>
            <person name="Pepin K.H."/>
            <person name="Johnson M."/>
            <person name="Bhonagiri V."/>
            <person name="Nash W.E."/>
            <person name="Warren W."/>
            <person name="Chinwalla A."/>
            <person name="Mardis E.R."/>
            <person name="Wilson R.K."/>
        </authorList>
    </citation>
    <scope>NUCLEOTIDE SEQUENCE [LARGE SCALE GENOMIC DNA]</scope>
    <source>
        <strain evidence="1 2">F0302</strain>
    </source>
</reference>